<dbReference type="Proteomes" id="UP001151752">
    <property type="component" value="Chromosome 15W"/>
</dbReference>
<accession>A0A9Q0ST95</accession>
<gene>
    <name evidence="1" type="ORF">OIU74_017117</name>
</gene>
<name>A0A9Q0ST95_9ROSI</name>
<comment type="caution">
    <text evidence="1">The sequence shown here is derived from an EMBL/GenBank/DDBJ whole genome shotgun (WGS) entry which is preliminary data.</text>
</comment>
<proteinExistence type="predicted"/>
<sequence length="70" mass="8025">MGIGSDSPPGNQPHIQFRSNFVFIWGWKPHPLLTLENDEAWALFWMESFSSNNGCCLQEFGLLARNLNEK</sequence>
<dbReference type="EMBL" id="JAPFFM010000019">
    <property type="protein sequence ID" value="KAJ6688545.1"/>
    <property type="molecule type" value="Genomic_DNA"/>
</dbReference>
<reference evidence="1" key="1">
    <citation type="submission" date="2022-11" db="EMBL/GenBank/DDBJ databases">
        <authorList>
            <person name="Hyden B.L."/>
            <person name="Feng K."/>
            <person name="Yates T."/>
            <person name="Jawdy S."/>
            <person name="Smart L.B."/>
            <person name="Muchero W."/>
        </authorList>
    </citation>
    <scope>NUCLEOTIDE SEQUENCE</scope>
    <source>
        <tissue evidence="1">Shoot tip</tissue>
    </source>
</reference>
<feature type="non-terminal residue" evidence="1">
    <location>
        <position position="70"/>
    </location>
</feature>
<evidence type="ECO:0000313" key="2">
    <source>
        <dbReference type="Proteomes" id="UP001151752"/>
    </source>
</evidence>
<reference evidence="1" key="2">
    <citation type="journal article" date="2023" name="Int. J. Mol. Sci.">
        <title>De Novo Assembly and Annotation of 11 Diverse Shrub Willow (Salix) Genomes Reveals Novel Gene Organization in Sex-Linked Regions.</title>
        <authorList>
            <person name="Hyden B."/>
            <person name="Feng K."/>
            <person name="Yates T.B."/>
            <person name="Jawdy S."/>
            <person name="Cereghino C."/>
            <person name="Smart L.B."/>
            <person name="Muchero W."/>
        </authorList>
    </citation>
    <scope>NUCLEOTIDE SEQUENCE</scope>
    <source>
        <tissue evidence="1">Shoot tip</tissue>
    </source>
</reference>
<evidence type="ECO:0000313" key="1">
    <source>
        <dbReference type="EMBL" id="KAJ6688545.1"/>
    </source>
</evidence>
<protein>
    <submittedName>
        <fullName evidence="1">Uncharacterized protein</fullName>
    </submittedName>
</protein>
<dbReference type="AlphaFoldDB" id="A0A9Q0ST95"/>
<organism evidence="1 2">
    <name type="scientific">Salix koriyanagi</name>
    <dbReference type="NCBI Taxonomy" id="2511006"/>
    <lineage>
        <taxon>Eukaryota</taxon>
        <taxon>Viridiplantae</taxon>
        <taxon>Streptophyta</taxon>
        <taxon>Embryophyta</taxon>
        <taxon>Tracheophyta</taxon>
        <taxon>Spermatophyta</taxon>
        <taxon>Magnoliopsida</taxon>
        <taxon>eudicotyledons</taxon>
        <taxon>Gunneridae</taxon>
        <taxon>Pentapetalae</taxon>
        <taxon>rosids</taxon>
        <taxon>fabids</taxon>
        <taxon>Malpighiales</taxon>
        <taxon>Salicaceae</taxon>
        <taxon>Saliceae</taxon>
        <taxon>Salix</taxon>
    </lineage>
</organism>
<keyword evidence="2" id="KW-1185">Reference proteome</keyword>